<organism evidence="2 3">
    <name type="scientific">Phenylobacterium deserti</name>
    <dbReference type="NCBI Taxonomy" id="1914756"/>
    <lineage>
        <taxon>Bacteria</taxon>
        <taxon>Pseudomonadati</taxon>
        <taxon>Pseudomonadota</taxon>
        <taxon>Alphaproteobacteria</taxon>
        <taxon>Caulobacterales</taxon>
        <taxon>Caulobacteraceae</taxon>
        <taxon>Phenylobacterium</taxon>
    </lineage>
</organism>
<dbReference type="RefSeq" id="WP_111516246.1">
    <property type="nucleotide sequence ID" value="NZ_QFYR01000005.1"/>
</dbReference>
<dbReference type="Gene3D" id="3.60.21.10">
    <property type="match status" value="1"/>
</dbReference>
<dbReference type="GO" id="GO:0008803">
    <property type="term" value="F:bis(5'-nucleosyl)-tetraphosphatase (symmetrical) activity"/>
    <property type="evidence" value="ECO:0007669"/>
    <property type="project" value="TreeGrafter"/>
</dbReference>
<name>A0A328A9U8_9CAUL</name>
<dbReference type="EMBL" id="QFYR01000005">
    <property type="protein sequence ID" value="RAK50936.1"/>
    <property type="molecule type" value="Genomic_DNA"/>
</dbReference>
<dbReference type="InterPro" id="IPR006186">
    <property type="entry name" value="Ser/Thr-sp_prot-phosphatase"/>
</dbReference>
<dbReference type="CDD" id="cd00144">
    <property type="entry name" value="MPP_PPP_family"/>
    <property type="match status" value="1"/>
</dbReference>
<dbReference type="GO" id="GO:0005737">
    <property type="term" value="C:cytoplasm"/>
    <property type="evidence" value="ECO:0007669"/>
    <property type="project" value="TreeGrafter"/>
</dbReference>
<dbReference type="GO" id="GO:0016791">
    <property type="term" value="F:phosphatase activity"/>
    <property type="evidence" value="ECO:0007669"/>
    <property type="project" value="TreeGrafter"/>
</dbReference>
<dbReference type="SUPFAM" id="SSF56300">
    <property type="entry name" value="Metallo-dependent phosphatases"/>
    <property type="match status" value="1"/>
</dbReference>
<dbReference type="PANTHER" id="PTHR42850">
    <property type="entry name" value="METALLOPHOSPHOESTERASE"/>
    <property type="match status" value="1"/>
</dbReference>
<evidence type="ECO:0000313" key="3">
    <source>
        <dbReference type="Proteomes" id="UP000249725"/>
    </source>
</evidence>
<dbReference type="GO" id="GO:0110154">
    <property type="term" value="P:RNA decapping"/>
    <property type="evidence" value="ECO:0007669"/>
    <property type="project" value="TreeGrafter"/>
</dbReference>
<reference evidence="3" key="1">
    <citation type="submission" date="2018-05" db="EMBL/GenBank/DDBJ databases">
        <authorList>
            <person name="Li X."/>
        </authorList>
    </citation>
    <scope>NUCLEOTIDE SEQUENCE [LARGE SCALE GENOMIC DNA]</scope>
    <source>
        <strain evidence="3">YIM 73061</strain>
    </source>
</reference>
<dbReference type="AlphaFoldDB" id="A0A328A9U8"/>
<keyword evidence="3" id="KW-1185">Reference proteome</keyword>
<dbReference type="InterPro" id="IPR050126">
    <property type="entry name" value="Ap4A_hydrolase"/>
</dbReference>
<sequence>MLSSLDVKPLDYTANPFGQGEQPTGRQVDGELVYAVGDIHGRYDLLKVMLAQLARDYAQRTAGRRPVLVFLGDYVDRGPQSPEVLDALIWLARRPDLEVRLLKGNHEQAMLDFIDDPVRAAPWLGFGGAQTLTAYGVEPPGEESGPQDLRQARDALLDRMPAAHLRRLQTLELMVAVGDYAFVHAGVRPGAALAAQDERDLLWIRRSFLESEGPHEKVIVHGHTWIDEKPQMHGHRLGLDTGAYATGVLTAVRLEDNRMAILQARAEAA</sequence>
<proteinExistence type="predicted"/>
<dbReference type="InterPro" id="IPR029052">
    <property type="entry name" value="Metallo-depent_PP-like"/>
</dbReference>
<evidence type="ECO:0000313" key="2">
    <source>
        <dbReference type="EMBL" id="RAK50936.1"/>
    </source>
</evidence>
<dbReference type="PROSITE" id="PS00125">
    <property type="entry name" value="SER_THR_PHOSPHATASE"/>
    <property type="match status" value="1"/>
</dbReference>
<evidence type="ECO:0000259" key="1">
    <source>
        <dbReference type="PROSITE" id="PS00125"/>
    </source>
</evidence>
<dbReference type="InterPro" id="IPR004843">
    <property type="entry name" value="Calcineurin-like_PHP"/>
</dbReference>
<dbReference type="Pfam" id="PF00149">
    <property type="entry name" value="Metallophos"/>
    <property type="match status" value="1"/>
</dbReference>
<gene>
    <name evidence="2" type="ORF">DJ018_17375</name>
</gene>
<dbReference type="OrthoDB" id="9807890at2"/>
<accession>A0A328A9U8</accession>
<dbReference type="Proteomes" id="UP000249725">
    <property type="component" value="Unassembled WGS sequence"/>
</dbReference>
<dbReference type="PANTHER" id="PTHR42850:SF4">
    <property type="entry name" value="ZINC-DEPENDENT ENDOPOLYPHOSPHATASE"/>
    <property type="match status" value="1"/>
</dbReference>
<feature type="domain" description="Serine/threonine specific protein phosphatases" evidence="1">
    <location>
        <begin position="102"/>
        <end position="107"/>
    </location>
</feature>
<comment type="caution">
    <text evidence="2">The sequence shown here is derived from an EMBL/GenBank/DDBJ whole genome shotgun (WGS) entry which is preliminary data.</text>
</comment>
<protein>
    <submittedName>
        <fullName evidence="2">Serine/threonine protein phosphatase</fullName>
    </submittedName>
</protein>